<dbReference type="InterPro" id="IPR036156">
    <property type="entry name" value="Beta-gal/glucu_dom_sf"/>
</dbReference>
<dbReference type="Gene3D" id="3.20.20.80">
    <property type="entry name" value="Glycosidases"/>
    <property type="match status" value="1"/>
</dbReference>
<feature type="domain" description="Glycosyl hydrolases family 2 sugar binding" evidence="7">
    <location>
        <begin position="102"/>
        <end position="181"/>
    </location>
</feature>
<accession>A0ABP9UU44</accession>
<dbReference type="Pfam" id="PF00703">
    <property type="entry name" value="Glyco_hydro_2"/>
    <property type="match status" value="1"/>
</dbReference>
<protein>
    <submittedName>
        <fullName evidence="8">Beta-galactosidase</fullName>
    </submittedName>
</protein>
<reference evidence="8 9" key="1">
    <citation type="submission" date="2024-02" db="EMBL/GenBank/DDBJ databases">
        <title>Haloferula sargassicola NBRC 104335.</title>
        <authorList>
            <person name="Ichikawa N."/>
            <person name="Katano-Makiyama Y."/>
            <person name="Hidaka K."/>
        </authorList>
    </citation>
    <scope>NUCLEOTIDE SEQUENCE [LARGE SCALE GENOMIC DNA]</scope>
    <source>
        <strain evidence="8 9">NBRC 104335</strain>
    </source>
</reference>
<evidence type="ECO:0000313" key="8">
    <source>
        <dbReference type="EMBL" id="GAA5484765.1"/>
    </source>
</evidence>
<feature type="chain" id="PRO_5045472741" evidence="4">
    <location>
        <begin position="20"/>
        <end position="750"/>
    </location>
</feature>
<dbReference type="Pfam" id="PF02837">
    <property type="entry name" value="Glyco_hydro_2_N"/>
    <property type="match status" value="1"/>
</dbReference>
<proteinExistence type="inferred from homology"/>
<evidence type="ECO:0000259" key="5">
    <source>
        <dbReference type="Pfam" id="PF00703"/>
    </source>
</evidence>
<dbReference type="InterPro" id="IPR006103">
    <property type="entry name" value="Glyco_hydro_2_cat"/>
</dbReference>
<evidence type="ECO:0000313" key="9">
    <source>
        <dbReference type="Proteomes" id="UP001476282"/>
    </source>
</evidence>
<dbReference type="InterPro" id="IPR051913">
    <property type="entry name" value="GH2_Domain-Containing"/>
</dbReference>
<dbReference type="Pfam" id="PF02836">
    <property type="entry name" value="Glyco_hydro_2_C"/>
    <property type="match status" value="1"/>
</dbReference>
<dbReference type="InterPro" id="IPR006104">
    <property type="entry name" value="Glyco_hydro_2_N"/>
</dbReference>
<sequence length="750" mass="83568">MNTTFIVATLAAATGLAHAGTGWTPKDPPMLTRWAKDIDPAAPRPEYPRPQMTREAWQNLNGLWNYAVTGEDAEPDAWDGEILIPYPIESALSGVKRSLKPDETLYYQHNFDVPAQWAGQRVVLHFGAVDYRSEVFLNGKSLGKHQGGYVPFSFDITDQLKSEGSQNLVVKVTDPTWTEGQPRGKQTLDPNGIMYTPTSGIWQTVWLEPVADGGIEDLHLVPDVKGSALHVSADLYDGAEGEITVTLAGGKSVTGPAGSPLSLPVESPQLWSPENPHLYEITVQLKRDGKVADEVGSYFAMRSIEMAEVDGVPRLLLNGEPYFMFGPLDQGFWPDGNYTAPTDAAMKYDLEITKKLGFNTTRKHIKVEPARWYYYTDQMGLLVWQDMPSVNSYDTPPGGRPEIDREAYATQLREMIDKLENHPSIVMWIVFNESQGKHDTAKLVEMVRELDPTRLVNEDSGFQDHGGPYLGVGDLYDMHPYPAPRWFEAPKDKAFVLGEYGGIGLKVGDNNPWQKKGWGYTTTETGRELEDLYARYAGMLDEFRKNHGLNAAIYTQITDVEIEINGLMTYDRELKVDPEWIAKANRFEWRGPVYTALVPTSQESTQPYDYTVSKPGSDWMKPDAETKNWKQGPGGFGTPETPGIGKIGTPWKTQDIWLRRRVELPEMSDKQVDQLVLTVHHDEAVEIYLNGVLAAKKGDFVAGYEQLEISAEAKKALKPGGVNLIAIHCHQTTGGQYVDVGLGTLDPGRE</sequence>
<evidence type="ECO:0000259" key="6">
    <source>
        <dbReference type="Pfam" id="PF02836"/>
    </source>
</evidence>
<dbReference type="EMBL" id="BAABRI010000034">
    <property type="protein sequence ID" value="GAA5484765.1"/>
    <property type="molecule type" value="Genomic_DNA"/>
</dbReference>
<comment type="similarity">
    <text evidence="1">Belongs to the glycosyl hydrolase 2 family.</text>
</comment>
<comment type="caution">
    <text evidence="8">The sequence shown here is derived from an EMBL/GenBank/DDBJ whole genome shotgun (WGS) entry which is preliminary data.</text>
</comment>
<dbReference type="InterPro" id="IPR017853">
    <property type="entry name" value="GH"/>
</dbReference>
<dbReference type="SUPFAM" id="SSF51445">
    <property type="entry name" value="(Trans)glycosidases"/>
    <property type="match status" value="1"/>
</dbReference>
<dbReference type="RefSeq" id="WP_353568871.1">
    <property type="nucleotide sequence ID" value="NZ_BAABRI010000034.1"/>
</dbReference>
<evidence type="ECO:0000256" key="4">
    <source>
        <dbReference type="SAM" id="SignalP"/>
    </source>
</evidence>
<dbReference type="SUPFAM" id="SSF49785">
    <property type="entry name" value="Galactose-binding domain-like"/>
    <property type="match status" value="2"/>
</dbReference>
<evidence type="ECO:0000256" key="2">
    <source>
        <dbReference type="ARBA" id="ARBA00022801"/>
    </source>
</evidence>
<dbReference type="Proteomes" id="UP001476282">
    <property type="component" value="Unassembled WGS sequence"/>
</dbReference>
<feature type="domain" description="Glycoside hydrolase family 2 catalytic" evidence="6">
    <location>
        <begin position="344"/>
        <end position="459"/>
    </location>
</feature>
<dbReference type="Gene3D" id="2.60.40.10">
    <property type="entry name" value="Immunoglobulins"/>
    <property type="match status" value="1"/>
</dbReference>
<evidence type="ECO:0000256" key="3">
    <source>
        <dbReference type="ARBA" id="ARBA00023295"/>
    </source>
</evidence>
<keyword evidence="3" id="KW-0326">Glycosidase</keyword>
<dbReference type="InterPro" id="IPR008979">
    <property type="entry name" value="Galactose-bd-like_sf"/>
</dbReference>
<dbReference type="Gene3D" id="2.60.120.260">
    <property type="entry name" value="Galactose-binding domain-like"/>
    <property type="match status" value="2"/>
</dbReference>
<dbReference type="InterPro" id="IPR013783">
    <property type="entry name" value="Ig-like_fold"/>
</dbReference>
<keyword evidence="9" id="KW-1185">Reference proteome</keyword>
<dbReference type="PANTHER" id="PTHR42732">
    <property type="entry name" value="BETA-GALACTOSIDASE"/>
    <property type="match status" value="1"/>
</dbReference>
<name>A0ABP9UU44_9BACT</name>
<gene>
    <name evidence="8" type="primary">lacZ_5</name>
    <name evidence="8" type="ORF">Hsar01_04011</name>
</gene>
<dbReference type="SUPFAM" id="SSF49303">
    <property type="entry name" value="beta-Galactosidase/glucuronidase domain"/>
    <property type="match status" value="1"/>
</dbReference>
<organism evidence="8 9">
    <name type="scientific">Haloferula sargassicola</name>
    <dbReference type="NCBI Taxonomy" id="490096"/>
    <lineage>
        <taxon>Bacteria</taxon>
        <taxon>Pseudomonadati</taxon>
        <taxon>Verrucomicrobiota</taxon>
        <taxon>Verrucomicrobiia</taxon>
        <taxon>Verrucomicrobiales</taxon>
        <taxon>Verrucomicrobiaceae</taxon>
        <taxon>Haloferula</taxon>
    </lineage>
</organism>
<evidence type="ECO:0000259" key="7">
    <source>
        <dbReference type="Pfam" id="PF02837"/>
    </source>
</evidence>
<evidence type="ECO:0000256" key="1">
    <source>
        <dbReference type="ARBA" id="ARBA00007401"/>
    </source>
</evidence>
<dbReference type="InterPro" id="IPR006102">
    <property type="entry name" value="Ig-like_GH2"/>
</dbReference>
<keyword evidence="2" id="KW-0378">Hydrolase</keyword>
<feature type="signal peptide" evidence="4">
    <location>
        <begin position="1"/>
        <end position="19"/>
    </location>
</feature>
<dbReference type="PANTHER" id="PTHR42732:SF2">
    <property type="entry name" value="BETA-MANNOSIDASE"/>
    <property type="match status" value="1"/>
</dbReference>
<keyword evidence="4" id="KW-0732">Signal</keyword>
<feature type="domain" description="Glycoside hydrolase family 2 immunoglobulin-like beta-sandwich" evidence="5">
    <location>
        <begin position="248"/>
        <end position="302"/>
    </location>
</feature>